<organism evidence="5 6">
    <name type="scientific">Microvirga subterranea</name>
    <dbReference type="NCBI Taxonomy" id="186651"/>
    <lineage>
        <taxon>Bacteria</taxon>
        <taxon>Pseudomonadati</taxon>
        <taxon>Pseudomonadota</taxon>
        <taxon>Alphaproteobacteria</taxon>
        <taxon>Hyphomicrobiales</taxon>
        <taxon>Methylobacteriaceae</taxon>
        <taxon>Microvirga</taxon>
    </lineage>
</organism>
<dbReference type="Pfam" id="PF00196">
    <property type="entry name" value="GerE"/>
    <property type="match status" value="1"/>
</dbReference>
<evidence type="ECO:0000259" key="4">
    <source>
        <dbReference type="PROSITE" id="PS50043"/>
    </source>
</evidence>
<dbReference type="RefSeq" id="WP_114772718.1">
    <property type="nucleotide sequence ID" value="NZ_QQBB01000014.1"/>
</dbReference>
<dbReference type="PROSITE" id="PS50043">
    <property type="entry name" value="HTH_LUXR_2"/>
    <property type="match status" value="1"/>
</dbReference>
<keyword evidence="6" id="KW-1185">Reference proteome</keyword>
<dbReference type="InterPro" id="IPR016032">
    <property type="entry name" value="Sig_transdc_resp-reg_C-effctor"/>
</dbReference>
<dbReference type="AlphaFoldDB" id="A0A370H783"/>
<evidence type="ECO:0000313" key="5">
    <source>
        <dbReference type="EMBL" id="RDI52545.1"/>
    </source>
</evidence>
<evidence type="ECO:0000256" key="1">
    <source>
        <dbReference type="ARBA" id="ARBA00023015"/>
    </source>
</evidence>
<keyword evidence="1" id="KW-0805">Transcription regulation</keyword>
<dbReference type="GO" id="GO:0006355">
    <property type="term" value="P:regulation of DNA-templated transcription"/>
    <property type="evidence" value="ECO:0007669"/>
    <property type="project" value="InterPro"/>
</dbReference>
<gene>
    <name evidence="5" type="ORF">DES45_1146</name>
</gene>
<dbReference type="Proteomes" id="UP000254925">
    <property type="component" value="Unassembled WGS sequence"/>
</dbReference>
<accession>A0A370H783</accession>
<proteinExistence type="predicted"/>
<dbReference type="SUPFAM" id="SSF52172">
    <property type="entry name" value="CheY-like"/>
    <property type="match status" value="1"/>
</dbReference>
<reference evidence="5 6" key="1">
    <citation type="submission" date="2018-07" db="EMBL/GenBank/DDBJ databases">
        <title>Genomic Encyclopedia of Type Strains, Phase IV (KMG-IV): sequencing the most valuable type-strain genomes for metagenomic binning, comparative biology and taxonomic classification.</title>
        <authorList>
            <person name="Goeker M."/>
        </authorList>
    </citation>
    <scope>NUCLEOTIDE SEQUENCE [LARGE SCALE GENOMIC DNA]</scope>
    <source>
        <strain evidence="5 6">DSM 14364</strain>
    </source>
</reference>
<dbReference type="InterPro" id="IPR011006">
    <property type="entry name" value="CheY-like_superfamily"/>
</dbReference>
<evidence type="ECO:0000256" key="3">
    <source>
        <dbReference type="ARBA" id="ARBA00023163"/>
    </source>
</evidence>
<dbReference type="GO" id="GO:0003677">
    <property type="term" value="F:DNA binding"/>
    <property type="evidence" value="ECO:0007669"/>
    <property type="project" value="UniProtKB-KW"/>
</dbReference>
<dbReference type="PANTHER" id="PTHR44688">
    <property type="entry name" value="DNA-BINDING TRANSCRIPTIONAL ACTIVATOR DEVR_DOSR"/>
    <property type="match status" value="1"/>
</dbReference>
<keyword evidence="2" id="KW-0238">DNA-binding</keyword>
<evidence type="ECO:0000313" key="6">
    <source>
        <dbReference type="Proteomes" id="UP000254925"/>
    </source>
</evidence>
<name>A0A370H783_9HYPH</name>
<dbReference type="InterPro" id="IPR000792">
    <property type="entry name" value="Tscrpt_reg_LuxR_C"/>
</dbReference>
<dbReference type="EMBL" id="QQBB01000014">
    <property type="protein sequence ID" value="RDI52545.1"/>
    <property type="molecule type" value="Genomic_DNA"/>
</dbReference>
<evidence type="ECO:0000256" key="2">
    <source>
        <dbReference type="ARBA" id="ARBA00023125"/>
    </source>
</evidence>
<feature type="domain" description="HTH luxR-type" evidence="4">
    <location>
        <begin position="177"/>
        <end position="244"/>
    </location>
</feature>
<dbReference type="OrthoDB" id="7826527at2"/>
<protein>
    <submittedName>
        <fullName evidence="5">Two-component system nitrate/nitrite response regulator NarL</fullName>
    </submittedName>
</protein>
<dbReference type="PANTHER" id="PTHR44688:SF16">
    <property type="entry name" value="DNA-BINDING TRANSCRIPTIONAL ACTIVATOR DEVR_DOSR"/>
    <property type="match status" value="1"/>
</dbReference>
<dbReference type="PROSITE" id="PS00622">
    <property type="entry name" value="HTH_LUXR_1"/>
    <property type="match status" value="1"/>
</dbReference>
<keyword evidence="3" id="KW-0804">Transcription</keyword>
<dbReference type="SUPFAM" id="SSF46894">
    <property type="entry name" value="C-terminal effector domain of the bipartite response regulators"/>
    <property type="match status" value="1"/>
</dbReference>
<sequence length="254" mass="26823">MSGKLFDFEARRLGQVGSAAPGSDKEVSTVLVCNNPLVRLGLRQLLAGTRFVVSDAAYTAEPSLDGSLGPSPDLFIIDGNGPLEQVLQSIDRLKSQNPRARVVLIADAFSLEIARSGRNAGVNGFCLPASGCEVLIKSLELVMLGEVVLPHSLIDALLDGTTEAGKTEECSTDSGTKLANPIVGKLSTRETEILSCLSAGEPNKSIARNFGVAEATVKNHLKSILKKIGAANRTQAAIWAKENLPESTETVLRS</sequence>
<dbReference type="PRINTS" id="PR00038">
    <property type="entry name" value="HTHLUXR"/>
</dbReference>
<dbReference type="CDD" id="cd06170">
    <property type="entry name" value="LuxR_C_like"/>
    <property type="match status" value="1"/>
</dbReference>
<comment type="caution">
    <text evidence="5">The sequence shown here is derived from an EMBL/GenBank/DDBJ whole genome shotgun (WGS) entry which is preliminary data.</text>
</comment>
<dbReference type="SMART" id="SM00421">
    <property type="entry name" value="HTH_LUXR"/>
    <property type="match status" value="1"/>
</dbReference>
<dbReference type="Gene3D" id="3.40.50.2300">
    <property type="match status" value="1"/>
</dbReference>